<dbReference type="EMBL" id="JACJIP010000019">
    <property type="protein sequence ID" value="MBA9086481.1"/>
    <property type="molecule type" value="Genomic_DNA"/>
</dbReference>
<dbReference type="Proteomes" id="UP000567067">
    <property type="component" value="Unassembled WGS sequence"/>
</dbReference>
<reference evidence="1 2" key="1">
    <citation type="submission" date="2020-08" db="EMBL/GenBank/DDBJ databases">
        <title>Genomic Encyclopedia of Type Strains, Phase III (KMG-III): the genomes of soil and plant-associated and newly described type strains.</title>
        <authorList>
            <person name="Whitman W."/>
        </authorList>
    </citation>
    <scope>NUCLEOTIDE SEQUENCE [LARGE SCALE GENOMIC DNA]</scope>
    <source>
        <strain evidence="1 2">CECT 8693</strain>
    </source>
</reference>
<evidence type="ECO:0000313" key="1">
    <source>
        <dbReference type="EMBL" id="MBA9086481.1"/>
    </source>
</evidence>
<evidence type="ECO:0000313" key="2">
    <source>
        <dbReference type="Proteomes" id="UP000567067"/>
    </source>
</evidence>
<proteinExistence type="predicted"/>
<protein>
    <submittedName>
        <fullName evidence="1">Uncharacterized protein</fullName>
    </submittedName>
</protein>
<keyword evidence="2" id="KW-1185">Reference proteome</keyword>
<accession>A0A7W3XSF1</accession>
<dbReference type="AlphaFoldDB" id="A0A7W3XSF1"/>
<comment type="caution">
    <text evidence="1">The sequence shown here is derived from an EMBL/GenBank/DDBJ whole genome shotgun (WGS) entry which is preliminary data.</text>
</comment>
<gene>
    <name evidence="1" type="ORF">FHR92_002959</name>
</gene>
<organism evidence="1 2">
    <name type="scientific">Fontibacillus solani</name>
    <dbReference type="NCBI Taxonomy" id="1572857"/>
    <lineage>
        <taxon>Bacteria</taxon>
        <taxon>Bacillati</taxon>
        <taxon>Bacillota</taxon>
        <taxon>Bacilli</taxon>
        <taxon>Bacillales</taxon>
        <taxon>Paenibacillaceae</taxon>
        <taxon>Fontibacillus</taxon>
    </lineage>
</organism>
<sequence length="38" mass="4927">MELKANIEYLQRHETLDMVYEEKIHHNEYTYYEWSYRT</sequence>
<name>A0A7W3XSF1_9BACL</name>